<accession>A0ABS6JT62</accession>
<dbReference type="Proteomes" id="UP000790580">
    <property type="component" value="Unassembled WGS sequence"/>
</dbReference>
<gene>
    <name evidence="2" type="ORF">KS407_02685</name>
</gene>
<organism evidence="2 3">
    <name type="scientific">Evansella alkalicola</name>
    <dbReference type="NCBI Taxonomy" id="745819"/>
    <lineage>
        <taxon>Bacteria</taxon>
        <taxon>Bacillati</taxon>
        <taxon>Bacillota</taxon>
        <taxon>Bacilli</taxon>
        <taxon>Bacillales</taxon>
        <taxon>Bacillaceae</taxon>
        <taxon>Evansella</taxon>
    </lineage>
</organism>
<dbReference type="RefSeq" id="WP_088075670.1">
    <property type="nucleotide sequence ID" value="NZ_JAHQCR010000016.1"/>
</dbReference>
<dbReference type="PANTHER" id="PTHR38032">
    <property type="entry name" value="POLYMERASE-RELATED"/>
    <property type="match status" value="1"/>
</dbReference>
<feature type="domain" description="Flagellar Assembly Protein A N-terminal region" evidence="1">
    <location>
        <begin position="9"/>
        <end position="174"/>
    </location>
</feature>
<proteinExistence type="predicted"/>
<dbReference type="InterPro" id="IPR005646">
    <property type="entry name" value="FapA"/>
</dbReference>
<name>A0ABS6JT62_9BACI</name>
<keyword evidence="3" id="KW-1185">Reference proteome</keyword>
<reference evidence="2 3" key="1">
    <citation type="submission" date="2021-06" db="EMBL/GenBank/DDBJ databases">
        <title>Bacillus sp. RD4P76, an endophyte from a halophyte.</title>
        <authorList>
            <person name="Sun J.-Q."/>
        </authorList>
    </citation>
    <scope>NUCLEOTIDE SEQUENCE [LARGE SCALE GENOMIC DNA]</scope>
    <source>
        <strain evidence="2 3">JCM 17098</strain>
    </source>
</reference>
<dbReference type="Pfam" id="PF20250">
    <property type="entry name" value="FapA_N"/>
    <property type="match status" value="1"/>
</dbReference>
<dbReference type="InterPro" id="IPR046865">
    <property type="entry name" value="FapA_b_solenoid"/>
</dbReference>
<dbReference type="EMBL" id="JAHQCR010000016">
    <property type="protein sequence ID" value="MBU9720345.1"/>
    <property type="molecule type" value="Genomic_DNA"/>
</dbReference>
<dbReference type="InterPro" id="IPR046866">
    <property type="entry name" value="FapA_N"/>
</dbReference>
<protein>
    <submittedName>
        <fullName evidence="2">FapA family protein</fullName>
    </submittedName>
</protein>
<evidence type="ECO:0000313" key="2">
    <source>
        <dbReference type="EMBL" id="MBU9720345.1"/>
    </source>
</evidence>
<evidence type="ECO:0000259" key="1">
    <source>
        <dbReference type="Pfam" id="PF20250"/>
    </source>
</evidence>
<evidence type="ECO:0000313" key="3">
    <source>
        <dbReference type="Proteomes" id="UP000790580"/>
    </source>
</evidence>
<sequence length="456" mass="50683">MEGLYDSFIIEISEDNMAGWLKQIGKNESPITKEALDKYIEEHGIVYGVIKENVSQVIDNRAVFPIIIAKGTKPQNGENAYLLPIFPENCDKSQDENETVDLREVKKIPSVTQGSIVGKKVDKVDQVDGMDILGNEVKGKPPRDFILRPGKNTRVSDDNHQIISLIDGQIVAEKKVIHVFPVYEINGDLDLKEGNVDFVGNVNIRGSVPSGFKIKAKGDVRIHGSVEGAEIEAGGSIYINQGVVAQGKGLIKAHGDLHTSFINQGNIHVDGDVHVLQSILHSNVSAQKCVYCYRGRGNIVGGKVFAGKGIVVNEAGNSMSTPTTLFVGVNQHIIEKEAYFKLEIEKSKAELEKMNLLLQKISSQGSDQDLSPKLRIMKLRLRNTIRETETNLLDYIESLSESEEIFDEQLNATVKVKRTVYPNTSIHYGKYKRKIISKHQSVVFKFDKNEIIFDVL</sequence>
<dbReference type="Pfam" id="PF03961">
    <property type="entry name" value="FapA"/>
    <property type="match status" value="1"/>
</dbReference>
<comment type="caution">
    <text evidence="2">The sequence shown here is derived from an EMBL/GenBank/DDBJ whole genome shotgun (WGS) entry which is preliminary data.</text>
</comment>
<dbReference type="PANTHER" id="PTHR38032:SF1">
    <property type="entry name" value="RNA-BINDING PROTEIN KHPB N-TERMINAL DOMAIN-CONTAINING PROTEIN"/>
    <property type="match status" value="1"/>
</dbReference>